<feature type="region of interest" description="Disordered" evidence="1">
    <location>
        <begin position="14"/>
        <end position="48"/>
    </location>
</feature>
<sequence>MSKKFFREDIEAPERRFRIAQDTSRDEGKESDQRDRAEDSKVGNSYGEVSAPIPAESFCCF</sequence>
<reference evidence="2" key="1">
    <citation type="journal article" date="2014" name="Front. Microbiol.">
        <title>High frequency of phylogenetically diverse reductive dehalogenase-homologous genes in deep subseafloor sedimentary metagenomes.</title>
        <authorList>
            <person name="Kawai M."/>
            <person name="Futagami T."/>
            <person name="Toyoda A."/>
            <person name="Takaki Y."/>
            <person name="Nishi S."/>
            <person name="Hori S."/>
            <person name="Arai W."/>
            <person name="Tsubouchi T."/>
            <person name="Morono Y."/>
            <person name="Uchiyama I."/>
            <person name="Ito T."/>
            <person name="Fujiyama A."/>
            <person name="Inagaki F."/>
            <person name="Takami H."/>
        </authorList>
    </citation>
    <scope>NUCLEOTIDE SEQUENCE</scope>
    <source>
        <strain evidence="2">Expedition CK06-06</strain>
    </source>
</reference>
<gene>
    <name evidence="2" type="ORF">S03H2_06697</name>
</gene>
<comment type="caution">
    <text evidence="2">The sequence shown here is derived from an EMBL/GenBank/DDBJ whole genome shotgun (WGS) entry which is preliminary data.</text>
</comment>
<organism evidence="2">
    <name type="scientific">marine sediment metagenome</name>
    <dbReference type="NCBI Taxonomy" id="412755"/>
    <lineage>
        <taxon>unclassified sequences</taxon>
        <taxon>metagenomes</taxon>
        <taxon>ecological metagenomes</taxon>
    </lineage>
</organism>
<evidence type="ECO:0000256" key="1">
    <source>
        <dbReference type="SAM" id="MobiDB-lite"/>
    </source>
</evidence>
<protein>
    <submittedName>
        <fullName evidence="2">Uncharacterized protein</fullName>
    </submittedName>
</protein>
<feature type="compositionally biased region" description="Basic and acidic residues" evidence="1">
    <location>
        <begin position="14"/>
        <end position="41"/>
    </location>
</feature>
<evidence type="ECO:0000313" key="2">
    <source>
        <dbReference type="EMBL" id="GAH19562.1"/>
    </source>
</evidence>
<proteinExistence type="predicted"/>
<name>X1DHC3_9ZZZZ</name>
<dbReference type="AlphaFoldDB" id="X1DHC3"/>
<accession>X1DHC3</accession>
<dbReference type="EMBL" id="BARU01002976">
    <property type="protein sequence ID" value="GAH19562.1"/>
    <property type="molecule type" value="Genomic_DNA"/>
</dbReference>